<dbReference type="GeneID" id="20315049"/>
<name>A0A075ABI7_OPIVI</name>
<proteinExistence type="predicted"/>
<feature type="compositionally biased region" description="Polar residues" evidence="1">
    <location>
        <begin position="72"/>
        <end position="88"/>
    </location>
</feature>
<dbReference type="Proteomes" id="UP000054324">
    <property type="component" value="Unassembled WGS sequence"/>
</dbReference>
<feature type="region of interest" description="Disordered" evidence="1">
    <location>
        <begin position="67"/>
        <end position="101"/>
    </location>
</feature>
<evidence type="ECO:0000256" key="1">
    <source>
        <dbReference type="SAM" id="MobiDB-lite"/>
    </source>
</evidence>
<dbReference type="EMBL" id="KL596627">
    <property type="protein sequence ID" value="KER33160.1"/>
    <property type="molecule type" value="Genomic_DNA"/>
</dbReference>
<dbReference type="CTD" id="20315049"/>
<keyword evidence="3" id="KW-1185">Reference proteome</keyword>
<sequence length="101" mass="11229">MVLTREHIPSPVNQSWPLVAVLTAMHEVTTCSSHDLTLLLIPIELAAARLRGANVYAESPYLPETVRDQHTTESLSPLSVRQASTTNRPPKCDSKELRRLT</sequence>
<dbReference type="KEGG" id="ovi:T265_00861"/>
<protein>
    <submittedName>
        <fullName evidence="2">Uncharacterized protein</fullName>
    </submittedName>
</protein>
<evidence type="ECO:0000313" key="2">
    <source>
        <dbReference type="EMBL" id="KER33160.1"/>
    </source>
</evidence>
<dbReference type="AlphaFoldDB" id="A0A075ABI7"/>
<reference evidence="2 3" key="1">
    <citation type="submission" date="2013-11" db="EMBL/GenBank/DDBJ databases">
        <title>Opisthorchis viverrini - life in the bile duct.</title>
        <authorList>
            <person name="Young N.D."/>
            <person name="Nagarajan N."/>
            <person name="Lin S.J."/>
            <person name="Korhonen P.K."/>
            <person name="Jex A.R."/>
            <person name="Hall R.S."/>
            <person name="Safavi-Hemami H."/>
            <person name="Kaewkong W."/>
            <person name="Bertrand D."/>
            <person name="Gao S."/>
            <person name="Seet Q."/>
            <person name="Wongkham S."/>
            <person name="Teh B.T."/>
            <person name="Wongkham C."/>
            <person name="Intapan P.M."/>
            <person name="Maleewong W."/>
            <person name="Yang X."/>
            <person name="Hu M."/>
            <person name="Wang Z."/>
            <person name="Hofmann A."/>
            <person name="Sternberg P.W."/>
            <person name="Tan P."/>
            <person name="Wang J."/>
            <person name="Gasser R.B."/>
        </authorList>
    </citation>
    <scope>NUCLEOTIDE SEQUENCE [LARGE SCALE GENOMIC DNA]</scope>
</reference>
<organism evidence="2 3">
    <name type="scientific">Opisthorchis viverrini</name>
    <name type="common">Southeast Asian liver fluke</name>
    <dbReference type="NCBI Taxonomy" id="6198"/>
    <lineage>
        <taxon>Eukaryota</taxon>
        <taxon>Metazoa</taxon>
        <taxon>Spiralia</taxon>
        <taxon>Lophotrochozoa</taxon>
        <taxon>Platyhelminthes</taxon>
        <taxon>Trematoda</taxon>
        <taxon>Digenea</taxon>
        <taxon>Opisthorchiida</taxon>
        <taxon>Opisthorchiata</taxon>
        <taxon>Opisthorchiidae</taxon>
        <taxon>Opisthorchis</taxon>
    </lineage>
</organism>
<accession>A0A075ABI7</accession>
<evidence type="ECO:0000313" key="3">
    <source>
        <dbReference type="Proteomes" id="UP000054324"/>
    </source>
</evidence>
<dbReference type="RefSeq" id="XP_009163020.1">
    <property type="nucleotide sequence ID" value="XM_009164756.1"/>
</dbReference>
<gene>
    <name evidence="2" type="ORF">T265_00861</name>
</gene>
<feature type="compositionally biased region" description="Basic and acidic residues" evidence="1">
    <location>
        <begin position="90"/>
        <end position="101"/>
    </location>
</feature>